<dbReference type="PaxDb" id="709991-Odosp_0305"/>
<dbReference type="EMBL" id="CP002544">
    <property type="protein sequence ID" value="ADY31405.1"/>
    <property type="molecule type" value="Genomic_DNA"/>
</dbReference>
<sequence>MAGKTVRTAVAGPVNLLHKQKSSIYTQLRLLEITYFCKL</sequence>
<dbReference type="STRING" id="709991.Odosp_0305"/>
<protein>
    <submittedName>
        <fullName evidence="1">Uncharacterized protein</fullName>
    </submittedName>
</protein>
<name>F9Z4A1_ODOSD</name>
<evidence type="ECO:0000313" key="2">
    <source>
        <dbReference type="Proteomes" id="UP000006657"/>
    </source>
</evidence>
<dbReference type="AlphaFoldDB" id="F9Z4A1"/>
<accession>F9Z4A1</accession>
<dbReference type="Proteomes" id="UP000006657">
    <property type="component" value="Chromosome"/>
</dbReference>
<keyword evidence="2" id="KW-1185">Reference proteome</keyword>
<evidence type="ECO:0000313" key="1">
    <source>
        <dbReference type="EMBL" id="ADY31405.1"/>
    </source>
</evidence>
<dbReference type="HOGENOM" id="CLU_3313666_0_0_10"/>
<reference evidence="1 2" key="1">
    <citation type="journal article" date="2011" name="Stand. Genomic Sci.">
        <title>Complete genome sequence of Odoribacter splanchnicus type strain (1651/6).</title>
        <authorList>
            <consortium name="US DOE Joint Genome Institute (JGI-PGF)"/>
            <person name="Goker M."/>
            <person name="Gronow S."/>
            <person name="Zeytun A."/>
            <person name="Nolan M."/>
            <person name="Lucas S."/>
            <person name="Lapidus A."/>
            <person name="Hammon N."/>
            <person name="Deshpande S."/>
            <person name="Cheng J.F."/>
            <person name="Pitluck S."/>
            <person name="Liolios K."/>
            <person name="Pagani I."/>
            <person name="Ivanova N."/>
            <person name="Mavromatis K."/>
            <person name="Ovchinikova G."/>
            <person name="Pati A."/>
            <person name="Tapia R."/>
            <person name="Han C."/>
            <person name="Goodwin L."/>
            <person name="Chen A."/>
            <person name="Palaniappan K."/>
            <person name="Land M."/>
            <person name="Hauser L."/>
            <person name="Jeffries C.D."/>
            <person name="Brambilla E.M."/>
            <person name="Rohde M."/>
            <person name="Detter J.C."/>
            <person name="Woyke T."/>
            <person name="Bristow J."/>
            <person name="Markowitz V."/>
            <person name="Hugenholtz P."/>
            <person name="Eisen J.A."/>
            <person name="Kyrpides N.C."/>
            <person name="Klenk H.P."/>
        </authorList>
    </citation>
    <scope>NUCLEOTIDE SEQUENCE [LARGE SCALE GENOMIC DNA]</scope>
    <source>
        <strain evidence="2">ATCC 29572 / DSM 20712 / JCM 15291 / NCTC 10825 / 1651/6</strain>
    </source>
</reference>
<dbReference type="KEGG" id="osp:Odosp_0305"/>
<gene>
    <name evidence="1" type="ordered locus">Odosp_0305</name>
</gene>
<organism evidence="1 2">
    <name type="scientific">Odoribacter splanchnicus (strain ATCC 29572 / DSM 20712 / CIP 104287 / JCM 15291 / NCTC 10825 / 1651/6)</name>
    <name type="common">Bacteroides splanchnicus</name>
    <dbReference type="NCBI Taxonomy" id="709991"/>
    <lineage>
        <taxon>Bacteria</taxon>
        <taxon>Pseudomonadati</taxon>
        <taxon>Bacteroidota</taxon>
        <taxon>Bacteroidia</taxon>
        <taxon>Bacteroidales</taxon>
        <taxon>Odoribacteraceae</taxon>
        <taxon>Odoribacter</taxon>
    </lineage>
</organism>
<proteinExistence type="predicted"/>